<feature type="transmembrane region" description="Helical" evidence="9">
    <location>
        <begin position="349"/>
        <end position="370"/>
    </location>
</feature>
<accession>A0ABX7QU45</accession>
<feature type="transmembrane region" description="Helical" evidence="9">
    <location>
        <begin position="382"/>
        <end position="401"/>
    </location>
</feature>
<keyword evidence="7 9" id="KW-1133">Transmembrane helix</keyword>
<evidence type="ECO:0000256" key="6">
    <source>
        <dbReference type="ARBA" id="ARBA00022970"/>
    </source>
</evidence>
<comment type="subcellular location">
    <subcellularLocation>
        <location evidence="9">Cell inner membrane</location>
        <topology evidence="9">Multi-pass membrane protein</topology>
    </subcellularLocation>
    <subcellularLocation>
        <location evidence="1">Cell membrane</location>
        <topology evidence="1">Multi-pass membrane protein</topology>
    </subcellularLocation>
</comment>
<evidence type="ECO:0000256" key="8">
    <source>
        <dbReference type="ARBA" id="ARBA00023136"/>
    </source>
</evidence>
<feature type="transmembrane region" description="Helical" evidence="9">
    <location>
        <begin position="203"/>
        <end position="222"/>
    </location>
</feature>
<keyword evidence="5 9" id="KW-0812">Transmembrane</keyword>
<evidence type="ECO:0000313" key="10">
    <source>
        <dbReference type="EMBL" id="QSX34440.1"/>
    </source>
</evidence>
<evidence type="ECO:0000313" key="11">
    <source>
        <dbReference type="Proteomes" id="UP000662770"/>
    </source>
</evidence>
<dbReference type="Pfam" id="PF05525">
    <property type="entry name" value="Branch_AA_trans"/>
    <property type="match status" value="1"/>
</dbReference>
<proteinExistence type="inferred from homology"/>
<comment type="similarity">
    <text evidence="2 9">Belongs to the branched chain amino acid transporter family.</text>
</comment>
<evidence type="ECO:0000256" key="7">
    <source>
        <dbReference type="ARBA" id="ARBA00022989"/>
    </source>
</evidence>
<keyword evidence="11" id="KW-1185">Reference proteome</keyword>
<keyword evidence="8 9" id="KW-0472">Membrane</keyword>
<dbReference type="EMBL" id="CP071503">
    <property type="protein sequence ID" value="QSX34440.1"/>
    <property type="molecule type" value="Genomic_DNA"/>
</dbReference>
<feature type="transmembrane region" description="Helical" evidence="9">
    <location>
        <begin position="12"/>
        <end position="30"/>
    </location>
</feature>
<feature type="transmembrane region" description="Helical" evidence="9">
    <location>
        <begin position="160"/>
        <end position="183"/>
    </location>
</feature>
<reference evidence="10 11" key="1">
    <citation type="submission" date="2021-03" db="EMBL/GenBank/DDBJ databases">
        <title>Novel species identification of genus Shewanella.</title>
        <authorList>
            <person name="Liu G."/>
            <person name="Zhang Q."/>
        </authorList>
    </citation>
    <scope>NUCLEOTIDE SEQUENCE [LARGE SCALE GENOMIC DNA]</scope>
    <source>
        <strain evidence="10 11">FJAT-51800</strain>
    </source>
</reference>
<dbReference type="RefSeq" id="WP_207355643.1">
    <property type="nucleotide sequence ID" value="NZ_CP071503.1"/>
</dbReference>
<evidence type="ECO:0000256" key="1">
    <source>
        <dbReference type="ARBA" id="ARBA00004651"/>
    </source>
</evidence>
<keyword evidence="4" id="KW-1003">Cell membrane</keyword>
<evidence type="ECO:0000256" key="9">
    <source>
        <dbReference type="RuleBase" id="RU362122"/>
    </source>
</evidence>
<evidence type="ECO:0000256" key="2">
    <source>
        <dbReference type="ARBA" id="ARBA00008540"/>
    </source>
</evidence>
<feature type="transmembrane region" description="Helical" evidence="9">
    <location>
        <begin position="322"/>
        <end position="343"/>
    </location>
</feature>
<sequence>MQNKQLTAGDIIGLGFMAFAFFLGAGNLIFPPFAGYQAGENTPFAMLGFLITAVGLPLAGLIAVAKSKGKVMRMLPPVAATVLASAIYIIIGPAFAAPRTSLVAFEIGLKPFIDNTDTIIHLGGLALNQAQLLFTIVFFIVVMLLSAFPGRLMDSVGKVLTPLLIALLVGLAISVMLFASGNMPAATGDYALHPLSKGIVEGYNTMDTLASLMFGMLIIDLLRKKGIEDTHLQTVYLTKAAFIAAAGLAFVYISLFYLGATAGELASGATNGGQILTNYVNQQFGDLGNIALAVVVSLACLTTAVGLVTSCSDYFSELFPVLSYRVLVVVLSVVCAVVANVGLSELISISIPVLMMVYPVAIALVLVTFLERFFRRPKLTHRVSLLVALLFGIFDGLKVAAASMKSFDVSDATPFSQGLIHFVAWISPVMSELPLYDQGMAWLVPTLVAIVVCIIIGHSTKPSSVNA</sequence>
<evidence type="ECO:0000256" key="5">
    <source>
        <dbReference type="ARBA" id="ARBA00022692"/>
    </source>
</evidence>
<feature type="transmembrane region" description="Helical" evidence="9">
    <location>
        <begin position="290"/>
        <end position="310"/>
    </location>
</feature>
<feature type="transmembrane region" description="Helical" evidence="9">
    <location>
        <begin position="42"/>
        <end position="65"/>
    </location>
</feature>
<comment type="function">
    <text evidence="9">Component of the transport system for branched-chain amino acids.</text>
</comment>
<evidence type="ECO:0000256" key="3">
    <source>
        <dbReference type="ARBA" id="ARBA00022448"/>
    </source>
</evidence>
<dbReference type="NCBIfam" id="TIGR00796">
    <property type="entry name" value="livcs"/>
    <property type="match status" value="1"/>
</dbReference>
<dbReference type="Proteomes" id="UP000662770">
    <property type="component" value="Chromosome"/>
</dbReference>
<evidence type="ECO:0000256" key="4">
    <source>
        <dbReference type="ARBA" id="ARBA00022475"/>
    </source>
</evidence>
<dbReference type="PANTHER" id="PTHR30588">
    <property type="entry name" value="BRANCHED-CHAIN AMINO ACID TRANSPORT SYSTEM 2 CARRIER PROTEIN"/>
    <property type="match status" value="1"/>
</dbReference>
<feature type="transmembrane region" description="Helical" evidence="9">
    <location>
        <begin position="77"/>
        <end position="96"/>
    </location>
</feature>
<name>A0ABX7QU45_9GAMM</name>
<feature type="transmembrane region" description="Helical" evidence="9">
    <location>
        <begin position="439"/>
        <end position="457"/>
    </location>
</feature>
<dbReference type="InterPro" id="IPR004685">
    <property type="entry name" value="Brnchd-chn_aa_trnsp_Livcs"/>
</dbReference>
<protein>
    <recommendedName>
        <fullName evidence="9">Branched-chain amino acid transport system carrier protein</fullName>
    </recommendedName>
</protein>
<feature type="transmembrane region" description="Helical" evidence="9">
    <location>
        <begin position="130"/>
        <end position="148"/>
    </location>
</feature>
<keyword evidence="3 9" id="KW-0813">Transport</keyword>
<organism evidence="10 11">
    <name type="scientific">Shewanella avicenniae</name>
    <dbReference type="NCBI Taxonomy" id="2814294"/>
    <lineage>
        <taxon>Bacteria</taxon>
        <taxon>Pseudomonadati</taxon>
        <taxon>Pseudomonadota</taxon>
        <taxon>Gammaproteobacteria</taxon>
        <taxon>Alteromonadales</taxon>
        <taxon>Shewanellaceae</taxon>
        <taxon>Shewanella</taxon>
    </lineage>
</organism>
<keyword evidence="6 9" id="KW-0029">Amino-acid transport</keyword>
<feature type="transmembrane region" description="Helical" evidence="9">
    <location>
        <begin position="234"/>
        <end position="258"/>
    </location>
</feature>
<gene>
    <name evidence="10" type="primary">brnQ</name>
    <name evidence="10" type="ORF">JYB87_04090</name>
</gene>
<dbReference type="PANTHER" id="PTHR30588:SF0">
    <property type="entry name" value="BRANCHED-CHAIN AMINO ACID PERMEASE BRNQ"/>
    <property type="match status" value="1"/>
</dbReference>